<evidence type="ECO:0000313" key="4">
    <source>
        <dbReference type="EMBL" id="KAK8880443.1"/>
    </source>
</evidence>
<dbReference type="Proteomes" id="UP001470230">
    <property type="component" value="Unassembled WGS sequence"/>
</dbReference>
<dbReference type="InterPro" id="IPR002110">
    <property type="entry name" value="Ankyrin_rpt"/>
</dbReference>
<evidence type="ECO:0000313" key="5">
    <source>
        <dbReference type="Proteomes" id="UP001470230"/>
    </source>
</evidence>
<keyword evidence="5" id="KW-1185">Reference proteome</keyword>
<protein>
    <recommendedName>
        <fullName evidence="6">Ankyrin repeat protein</fullName>
    </recommendedName>
</protein>
<proteinExistence type="predicted"/>
<sequence>MVKHLLSISNINPNLYDRNNVTPLIAAISRFNIEIVNIFIDYFGDNIKKQMWQFNDGLRKILHIVSRKTSNTIKGRRGYPRESSQINADEDEWSNFISNNQAKISAVIHRLIEIEDIDLNCHIKNCTLLCYACETNDIDLLNALLDSNKIDINSVAPSTGNTPLMVAIERSNVNIAEILIKNPLIEINHRNLKDQTALTIAVTNQLTTIVSLLINHPKFDPEESFLDYSFFISSKEIAKQLYEDDSLDINYINTHSCKQEKKTFFYYYDDEDDFYQKKETNQYETALIHAVNQNQLELVDMIVKHPLFDPVKSQVNEAIFASVENNSTDIFEYLLKLVNNDVNIYNQRHQSLLFYTIICDNKEFFSKILNSDTFDSHKSDILDSFIKASYLNCDFTNQDQNRKIEFSARIDIMDELLDYDENHFHLINMNNLLPNGKSFFTSINCDCQNLEDIVQYYLVHGVDPNMPDSFGVYPLEYAILNRSYCFFRNLLNSNRIDMSVRLKKNNQTYLHLAAVDSNMFKDIYNRNQIDINVKDDLGETPLMKVCTFFDVAIWIILFKDDNLDYKHRNNIGEDALDIVKRCYLFKKNKRSRFNGDINLKAETPNEKRQYLVNMIKYV</sequence>
<dbReference type="EMBL" id="JAPFFF010000010">
    <property type="protein sequence ID" value="KAK8880443.1"/>
    <property type="molecule type" value="Genomic_DNA"/>
</dbReference>
<dbReference type="InterPro" id="IPR036770">
    <property type="entry name" value="Ankyrin_rpt-contain_sf"/>
</dbReference>
<dbReference type="Gene3D" id="1.25.40.20">
    <property type="entry name" value="Ankyrin repeat-containing domain"/>
    <property type="match status" value="3"/>
</dbReference>
<dbReference type="SMART" id="SM00248">
    <property type="entry name" value="ANK"/>
    <property type="match status" value="8"/>
</dbReference>
<dbReference type="PANTHER" id="PTHR24198">
    <property type="entry name" value="ANKYRIN REPEAT AND PROTEIN KINASE DOMAIN-CONTAINING PROTEIN"/>
    <property type="match status" value="1"/>
</dbReference>
<keyword evidence="1" id="KW-0677">Repeat</keyword>
<gene>
    <name evidence="4" type="ORF">M9Y10_003117</name>
</gene>
<name>A0ABR2JPT3_9EUKA</name>
<dbReference type="PROSITE" id="PS50088">
    <property type="entry name" value="ANK_REPEAT"/>
    <property type="match status" value="1"/>
</dbReference>
<evidence type="ECO:0008006" key="6">
    <source>
        <dbReference type="Google" id="ProtNLM"/>
    </source>
</evidence>
<dbReference type="SUPFAM" id="SSF48403">
    <property type="entry name" value="Ankyrin repeat"/>
    <property type="match status" value="2"/>
</dbReference>
<feature type="repeat" description="ANK" evidence="3">
    <location>
        <begin position="159"/>
        <end position="182"/>
    </location>
</feature>
<comment type="caution">
    <text evidence="4">The sequence shown here is derived from an EMBL/GenBank/DDBJ whole genome shotgun (WGS) entry which is preliminary data.</text>
</comment>
<evidence type="ECO:0000256" key="2">
    <source>
        <dbReference type="ARBA" id="ARBA00023043"/>
    </source>
</evidence>
<dbReference type="PROSITE" id="PS50297">
    <property type="entry name" value="ANK_REP_REGION"/>
    <property type="match status" value="1"/>
</dbReference>
<evidence type="ECO:0000256" key="1">
    <source>
        <dbReference type="ARBA" id="ARBA00022737"/>
    </source>
</evidence>
<reference evidence="4 5" key="1">
    <citation type="submission" date="2024-04" db="EMBL/GenBank/DDBJ databases">
        <title>Tritrichomonas musculus Genome.</title>
        <authorList>
            <person name="Alves-Ferreira E."/>
            <person name="Grigg M."/>
            <person name="Lorenzi H."/>
            <person name="Galac M."/>
        </authorList>
    </citation>
    <scope>NUCLEOTIDE SEQUENCE [LARGE SCALE GENOMIC DNA]</scope>
    <source>
        <strain evidence="4 5">EAF2021</strain>
    </source>
</reference>
<dbReference type="Pfam" id="PF12796">
    <property type="entry name" value="Ank_2"/>
    <property type="match status" value="2"/>
</dbReference>
<keyword evidence="2 3" id="KW-0040">ANK repeat</keyword>
<accession>A0ABR2JPT3</accession>
<dbReference type="PANTHER" id="PTHR24198:SF165">
    <property type="entry name" value="ANKYRIN REPEAT-CONTAINING PROTEIN-RELATED"/>
    <property type="match status" value="1"/>
</dbReference>
<organism evidence="4 5">
    <name type="scientific">Tritrichomonas musculus</name>
    <dbReference type="NCBI Taxonomy" id="1915356"/>
    <lineage>
        <taxon>Eukaryota</taxon>
        <taxon>Metamonada</taxon>
        <taxon>Parabasalia</taxon>
        <taxon>Tritrichomonadida</taxon>
        <taxon>Tritrichomonadidae</taxon>
        <taxon>Tritrichomonas</taxon>
    </lineage>
</organism>
<evidence type="ECO:0000256" key="3">
    <source>
        <dbReference type="PROSITE-ProRule" id="PRU00023"/>
    </source>
</evidence>